<evidence type="ECO:0000313" key="1">
    <source>
        <dbReference type="EMBL" id="AHJ13037.1"/>
    </source>
</evidence>
<organism evidence="1 2">
    <name type="scientific">Sulfurospirillum multivorans (strain DM 12446 / JCM 15788 / NBRC 109480)</name>
    <dbReference type="NCBI Taxonomy" id="1150621"/>
    <lineage>
        <taxon>Bacteria</taxon>
        <taxon>Pseudomonadati</taxon>
        <taxon>Campylobacterota</taxon>
        <taxon>Epsilonproteobacteria</taxon>
        <taxon>Campylobacterales</taxon>
        <taxon>Sulfurospirillaceae</taxon>
        <taxon>Sulfurospirillum</taxon>
    </lineage>
</organism>
<dbReference type="InterPro" id="IPR011010">
    <property type="entry name" value="DNA_brk_join_enz"/>
</dbReference>
<reference evidence="1 2" key="1">
    <citation type="journal article" date="2014" name="Environ. Microbiol.">
        <title>Insights into organohalide respiration and the versatile catabolism of Sulfurospirillum multivorans gained from comparative genomics and physiological studies.</title>
        <authorList>
            <person name="Goris T."/>
            <person name="Schubert T."/>
            <person name="Gadkari J."/>
            <person name="Wubet T."/>
            <person name="Tarkka M."/>
            <person name="Buscot F."/>
            <person name="Adrian L."/>
            <person name="Diekert G."/>
        </authorList>
    </citation>
    <scope>NUCLEOTIDE SEQUENCE [LARGE SCALE GENOMIC DNA]</scope>
    <source>
        <strain evidence="2">DM 12446 / JCM 15788 / NBRC 109480</strain>
    </source>
</reference>
<gene>
    <name evidence="1" type="ORF">SMUL_1782</name>
</gene>
<dbReference type="GO" id="GO:0003677">
    <property type="term" value="F:DNA binding"/>
    <property type="evidence" value="ECO:0007669"/>
    <property type="project" value="InterPro"/>
</dbReference>
<dbReference type="KEGG" id="smul:SMUL_1782"/>
<protein>
    <submittedName>
        <fullName evidence="1">Uncharacterized protein</fullName>
    </submittedName>
</protein>
<sequence length="359" mass="42143">MNQGWRNITLDFHFSFSLHKNIHMTLKMIDGIKQVFRENGTLKSIAKEFNIGTSTPMMYAFAIFPKEMFALIKKSFRKQLLNNHEISLSKVLQIHIEQENNFLKKLRFYDENIYQKLIQLSLKYQQIQIRLSNIFNKIVITKFATQYRLGYIKNNKWQSFYLNLNIIAKDTVSSDIKTYALYIAANDKNKRLIQIAIEFFKYIKITSKINNLDIKQIKEQDIANWLNHSSNVKSLRTCKNAISAFYKFMSNQKAINHCTDFEEILVIYKKIARAFSIKNNIAQTPTMPLPEEVFLQISLHLDELSPEIKNSFLIMSATGCRPSELAYITPTSLAYDKKLDCYILNIFLNKQKKHMLKKD</sequence>
<dbReference type="SUPFAM" id="SSF56349">
    <property type="entry name" value="DNA breaking-rejoining enzymes"/>
    <property type="match status" value="1"/>
</dbReference>
<accession>A0AA86ANK3</accession>
<dbReference type="EMBL" id="CP007201">
    <property type="protein sequence ID" value="AHJ13037.1"/>
    <property type="molecule type" value="Genomic_DNA"/>
</dbReference>
<name>A0AA86ANK3_SULMK</name>
<evidence type="ECO:0000313" key="2">
    <source>
        <dbReference type="Proteomes" id="UP000019322"/>
    </source>
</evidence>
<dbReference type="RefSeq" id="WP_025344908.1">
    <property type="nucleotide sequence ID" value="NZ_CP007201.1"/>
</dbReference>
<proteinExistence type="predicted"/>
<dbReference type="AlphaFoldDB" id="A0AA86ANK3"/>
<dbReference type="Proteomes" id="UP000019322">
    <property type="component" value="Chromosome"/>
</dbReference>